<dbReference type="UniPathway" id="UPA00143"/>
<proteinExistence type="predicted"/>
<evidence type="ECO:0008006" key="4">
    <source>
        <dbReference type="Google" id="ProtNLM"/>
    </source>
</evidence>
<dbReference type="Gene3D" id="3.30.710.10">
    <property type="entry name" value="Potassium Channel Kv1.1, Chain A"/>
    <property type="match status" value="1"/>
</dbReference>
<evidence type="ECO:0000313" key="2">
    <source>
        <dbReference type="EMBL" id="OQU85769.1"/>
    </source>
</evidence>
<evidence type="ECO:0000313" key="3">
    <source>
        <dbReference type="Proteomes" id="UP000000768"/>
    </source>
</evidence>
<comment type="pathway">
    <text evidence="1">Protein modification; protein ubiquitination.</text>
</comment>
<dbReference type="AlphaFoldDB" id="A0A1Z5RQC7"/>
<dbReference type="InParanoid" id="A0A1Z5RQC7"/>
<name>A0A1Z5RQC7_SORBI</name>
<reference evidence="2 3" key="1">
    <citation type="journal article" date="2009" name="Nature">
        <title>The Sorghum bicolor genome and the diversification of grasses.</title>
        <authorList>
            <person name="Paterson A.H."/>
            <person name="Bowers J.E."/>
            <person name="Bruggmann R."/>
            <person name="Dubchak I."/>
            <person name="Grimwood J."/>
            <person name="Gundlach H."/>
            <person name="Haberer G."/>
            <person name="Hellsten U."/>
            <person name="Mitros T."/>
            <person name="Poliakov A."/>
            <person name="Schmutz J."/>
            <person name="Spannagl M."/>
            <person name="Tang H."/>
            <person name="Wang X."/>
            <person name="Wicker T."/>
            <person name="Bharti A.K."/>
            <person name="Chapman J."/>
            <person name="Feltus F.A."/>
            <person name="Gowik U."/>
            <person name="Grigoriev I.V."/>
            <person name="Lyons E."/>
            <person name="Maher C.A."/>
            <person name="Martis M."/>
            <person name="Narechania A."/>
            <person name="Otillar R.P."/>
            <person name="Penning B.W."/>
            <person name="Salamov A.A."/>
            <person name="Wang Y."/>
            <person name="Zhang L."/>
            <person name="Carpita N.C."/>
            <person name="Freeling M."/>
            <person name="Gingle A.R."/>
            <person name="Hash C.T."/>
            <person name="Keller B."/>
            <person name="Klein P."/>
            <person name="Kresovich S."/>
            <person name="McCann M.C."/>
            <person name="Ming R."/>
            <person name="Peterson D.G."/>
            <person name="Mehboob-ur-Rahman"/>
            <person name="Ware D."/>
            <person name="Westhoff P."/>
            <person name="Mayer K.F."/>
            <person name="Messing J."/>
            <person name="Rokhsar D.S."/>
        </authorList>
    </citation>
    <scope>NUCLEOTIDE SEQUENCE [LARGE SCALE GENOMIC DNA]</scope>
    <source>
        <strain evidence="3">cv. BTx623</strain>
    </source>
</reference>
<dbReference type="EMBL" id="CM000763">
    <property type="protein sequence ID" value="OQU85769.1"/>
    <property type="molecule type" value="Genomic_DNA"/>
</dbReference>
<reference evidence="3" key="2">
    <citation type="journal article" date="2018" name="Plant J.">
        <title>The Sorghum bicolor reference genome: improved assembly, gene annotations, a transcriptome atlas, and signatures of genome organization.</title>
        <authorList>
            <person name="McCormick R.F."/>
            <person name="Truong S.K."/>
            <person name="Sreedasyam A."/>
            <person name="Jenkins J."/>
            <person name="Shu S."/>
            <person name="Sims D."/>
            <person name="Kennedy M."/>
            <person name="Amirebrahimi M."/>
            <person name="Weers B.D."/>
            <person name="McKinley B."/>
            <person name="Mattison A."/>
            <person name="Morishige D.T."/>
            <person name="Grimwood J."/>
            <person name="Schmutz J."/>
            <person name="Mullet J.E."/>
        </authorList>
    </citation>
    <scope>NUCLEOTIDE SEQUENCE [LARGE SCALE GENOMIC DNA]</scope>
    <source>
        <strain evidence="3">cv. BTx623</strain>
    </source>
</reference>
<dbReference type="PANTHER" id="PTHR31060">
    <property type="entry name" value="OSJNBA0011J08.25 PROTEIN-RELATED"/>
    <property type="match status" value="1"/>
</dbReference>
<dbReference type="STRING" id="4558.A0A1Z5RQC7"/>
<dbReference type="Gramene" id="OQU85769">
    <property type="protein sequence ID" value="OQU85769"/>
    <property type="gene ID" value="SORBI_3004G304475"/>
</dbReference>
<gene>
    <name evidence="2" type="ORF">SORBI_3004G304475</name>
</gene>
<sequence length="143" mass="15697">MLYGKEGIAVRMSVHSDILSQSSAFFAHRLSAAAAAVGGSAPNQPCVVEIHDCDDAEMYVETVGLMYCDEAKHRLLLKQESVPRVLRIIKAADVLGFRACVTSCLHYLEAVLWVGDEEERSVVSSIRCLQSKDRDKDGGCCNY</sequence>
<dbReference type="OrthoDB" id="1717582at2759"/>
<dbReference type="GO" id="GO:0016567">
    <property type="term" value="P:protein ubiquitination"/>
    <property type="evidence" value="ECO:0007669"/>
    <property type="project" value="UniProtKB-UniPathway"/>
</dbReference>
<accession>A0A1Z5RQC7</accession>
<dbReference type="eggNOG" id="ENOG502QUCJ">
    <property type="taxonomic scope" value="Eukaryota"/>
</dbReference>
<evidence type="ECO:0000256" key="1">
    <source>
        <dbReference type="ARBA" id="ARBA00004906"/>
    </source>
</evidence>
<dbReference type="PANTHER" id="PTHR31060:SF29">
    <property type="entry name" value="BTB DOMAIN-CONTAINING PROTEIN"/>
    <property type="match status" value="1"/>
</dbReference>
<dbReference type="Proteomes" id="UP000000768">
    <property type="component" value="Chromosome 4"/>
</dbReference>
<organism evidence="2 3">
    <name type="scientific">Sorghum bicolor</name>
    <name type="common">Sorghum</name>
    <name type="synonym">Sorghum vulgare</name>
    <dbReference type="NCBI Taxonomy" id="4558"/>
    <lineage>
        <taxon>Eukaryota</taxon>
        <taxon>Viridiplantae</taxon>
        <taxon>Streptophyta</taxon>
        <taxon>Embryophyta</taxon>
        <taxon>Tracheophyta</taxon>
        <taxon>Spermatophyta</taxon>
        <taxon>Magnoliopsida</taxon>
        <taxon>Liliopsida</taxon>
        <taxon>Poales</taxon>
        <taxon>Poaceae</taxon>
        <taxon>PACMAD clade</taxon>
        <taxon>Panicoideae</taxon>
        <taxon>Andropogonodae</taxon>
        <taxon>Andropogoneae</taxon>
        <taxon>Sorghinae</taxon>
        <taxon>Sorghum</taxon>
    </lineage>
</organism>
<dbReference type="InterPro" id="IPR038920">
    <property type="entry name" value="At3g05675-like"/>
</dbReference>
<keyword evidence="3" id="KW-1185">Reference proteome</keyword>
<protein>
    <recommendedName>
        <fullName evidence="4">BTB domain-containing protein</fullName>
    </recommendedName>
</protein>
<dbReference type="InterPro" id="IPR011333">
    <property type="entry name" value="SKP1/BTB/POZ_sf"/>
</dbReference>